<feature type="domain" description="ABC transmembrane type-1" evidence="6">
    <location>
        <begin position="49"/>
        <end position="172"/>
    </location>
</feature>
<organism evidence="7 8">
    <name type="scientific">Gigaspora margarita</name>
    <dbReference type="NCBI Taxonomy" id="4874"/>
    <lineage>
        <taxon>Eukaryota</taxon>
        <taxon>Fungi</taxon>
        <taxon>Fungi incertae sedis</taxon>
        <taxon>Mucoromycota</taxon>
        <taxon>Glomeromycotina</taxon>
        <taxon>Glomeromycetes</taxon>
        <taxon>Diversisporales</taxon>
        <taxon>Gigasporaceae</taxon>
        <taxon>Gigaspora</taxon>
    </lineage>
</organism>
<sequence>NDRASSHSNLSEQKSHVEIGLKHNDYDYSFLELIKKVGIINGTDFLILFIGIISSIIHGCLYPVFAILYANIIHAFSQTGDSLRHEATFWALMLLVFSVTIFLVAVIQDVSLGISSEILTERIRSMSFASILRQDISFFDDENHSVGALTSHLSLDATYINGLVGVTLGNLIH</sequence>
<dbReference type="InterPro" id="IPR036640">
    <property type="entry name" value="ABC1_TM_sf"/>
</dbReference>
<protein>
    <submittedName>
        <fullName evidence="7">5536_t:CDS:1</fullName>
    </submittedName>
</protein>
<dbReference type="PROSITE" id="PS50929">
    <property type="entry name" value="ABC_TM1F"/>
    <property type="match status" value="1"/>
</dbReference>
<evidence type="ECO:0000259" key="6">
    <source>
        <dbReference type="PROSITE" id="PS50929"/>
    </source>
</evidence>
<dbReference type="PANTHER" id="PTHR43394">
    <property type="entry name" value="ATP-DEPENDENT PERMEASE MDL1, MITOCHONDRIAL"/>
    <property type="match status" value="1"/>
</dbReference>
<keyword evidence="3 5" id="KW-1133">Transmembrane helix</keyword>
<feature type="transmembrane region" description="Helical" evidence="5">
    <location>
        <begin position="45"/>
        <end position="69"/>
    </location>
</feature>
<keyword evidence="8" id="KW-1185">Reference proteome</keyword>
<evidence type="ECO:0000256" key="2">
    <source>
        <dbReference type="ARBA" id="ARBA00022692"/>
    </source>
</evidence>
<feature type="non-terminal residue" evidence="7">
    <location>
        <position position="173"/>
    </location>
</feature>
<dbReference type="Pfam" id="PF00664">
    <property type="entry name" value="ABC_membrane"/>
    <property type="match status" value="1"/>
</dbReference>
<feature type="non-terminal residue" evidence="7">
    <location>
        <position position="1"/>
    </location>
</feature>
<accession>A0ABN7XK73</accession>
<evidence type="ECO:0000256" key="4">
    <source>
        <dbReference type="ARBA" id="ARBA00023136"/>
    </source>
</evidence>
<keyword evidence="4 5" id="KW-0472">Membrane</keyword>
<evidence type="ECO:0000313" key="8">
    <source>
        <dbReference type="Proteomes" id="UP000789901"/>
    </source>
</evidence>
<name>A0ABN7XK73_GIGMA</name>
<evidence type="ECO:0000256" key="5">
    <source>
        <dbReference type="SAM" id="Phobius"/>
    </source>
</evidence>
<dbReference type="SUPFAM" id="SSF90123">
    <property type="entry name" value="ABC transporter transmembrane region"/>
    <property type="match status" value="1"/>
</dbReference>
<keyword evidence="2 5" id="KW-0812">Transmembrane</keyword>
<gene>
    <name evidence="7" type="ORF">GMARGA_LOCUS44528</name>
</gene>
<dbReference type="Proteomes" id="UP000789901">
    <property type="component" value="Unassembled WGS sequence"/>
</dbReference>
<comment type="subcellular location">
    <subcellularLocation>
        <location evidence="1">Membrane</location>
        <topology evidence="1">Multi-pass membrane protein</topology>
    </subcellularLocation>
</comment>
<feature type="transmembrane region" description="Helical" evidence="5">
    <location>
        <begin position="89"/>
        <end position="107"/>
    </location>
</feature>
<dbReference type="InterPro" id="IPR011527">
    <property type="entry name" value="ABC1_TM_dom"/>
</dbReference>
<reference evidence="7 8" key="1">
    <citation type="submission" date="2021-06" db="EMBL/GenBank/DDBJ databases">
        <authorList>
            <person name="Kallberg Y."/>
            <person name="Tangrot J."/>
            <person name="Rosling A."/>
        </authorList>
    </citation>
    <scope>NUCLEOTIDE SEQUENCE [LARGE SCALE GENOMIC DNA]</scope>
    <source>
        <strain evidence="7 8">120-4 pot B 10/14</strain>
    </source>
</reference>
<evidence type="ECO:0000313" key="7">
    <source>
        <dbReference type="EMBL" id="CAG8855707.1"/>
    </source>
</evidence>
<proteinExistence type="predicted"/>
<evidence type="ECO:0000256" key="3">
    <source>
        <dbReference type="ARBA" id="ARBA00022989"/>
    </source>
</evidence>
<dbReference type="Gene3D" id="1.20.1560.10">
    <property type="entry name" value="ABC transporter type 1, transmembrane domain"/>
    <property type="match status" value="1"/>
</dbReference>
<dbReference type="InterPro" id="IPR039421">
    <property type="entry name" value="Type_1_exporter"/>
</dbReference>
<comment type="caution">
    <text evidence="7">The sequence shown here is derived from an EMBL/GenBank/DDBJ whole genome shotgun (WGS) entry which is preliminary data.</text>
</comment>
<evidence type="ECO:0000256" key="1">
    <source>
        <dbReference type="ARBA" id="ARBA00004141"/>
    </source>
</evidence>
<dbReference type="PANTHER" id="PTHR43394:SF18">
    <property type="entry name" value="ABC TRANSPORTER B FAMILY MEMBER 11-LIKE"/>
    <property type="match status" value="1"/>
</dbReference>
<dbReference type="EMBL" id="CAJVQB010152250">
    <property type="protein sequence ID" value="CAG8855707.1"/>
    <property type="molecule type" value="Genomic_DNA"/>
</dbReference>